<dbReference type="OrthoDB" id="5322080at2"/>
<dbReference type="EMBL" id="LN907858">
    <property type="protein sequence ID" value="CUU39595.1"/>
    <property type="molecule type" value="Genomic_DNA"/>
</dbReference>
<evidence type="ECO:0000313" key="1">
    <source>
        <dbReference type="EMBL" id="CUU39595.1"/>
    </source>
</evidence>
<dbReference type="Proteomes" id="UP000064525">
    <property type="component" value="Chromosome I"/>
</dbReference>
<keyword evidence="2" id="KW-0645">Protease</keyword>
<sequence length="260" mass="30769">MGHFNLEIENLNKIKGLFTQYPHLLTSDFDKRITQSIRVLHFRYLWGACREAQIVLPKFHTDNLFDFIMSFYNKRRKTHQAHFLLLHCFENALRSTLAVEIANLYNQDKDDWFLKPQSQNAKENKLLRQIANITDKRHLQISSFKNTFEVFDIFSLGDLQQILDNHWSELAPLFKNPKEYKNQMLPTYGTKESLLTKINKIRNARNEIFHNKPTKIKFQKDLEILLLHLGYNLKDAIAVGEIQSVIKLQYQYETPKASNE</sequence>
<dbReference type="PATRIC" id="fig|76936.10.peg.694"/>
<dbReference type="GO" id="GO:0008233">
    <property type="term" value="F:peptidase activity"/>
    <property type="evidence" value="ECO:0007669"/>
    <property type="project" value="UniProtKB-KW"/>
</dbReference>
<evidence type="ECO:0000313" key="3">
    <source>
        <dbReference type="Proteomes" id="UP000029925"/>
    </source>
</evidence>
<dbReference type="EMBL" id="JRPF02000010">
    <property type="protein sequence ID" value="TLD78099.1"/>
    <property type="molecule type" value="Genomic_DNA"/>
</dbReference>
<dbReference type="GO" id="GO:0006508">
    <property type="term" value="P:proteolysis"/>
    <property type="evidence" value="ECO:0007669"/>
    <property type="project" value="UniProtKB-KW"/>
</dbReference>
<evidence type="ECO:0000313" key="4">
    <source>
        <dbReference type="Proteomes" id="UP000064525"/>
    </source>
</evidence>
<gene>
    <name evidence="1" type="ORF">BN2458_PEG0709</name>
    <name evidence="2" type="ORF">LS75_007880</name>
</gene>
<reference evidence="1" key="3">
    <citation type="submission" date="2015-11" db="EMBL/GenBank/DDBJ databases">
        <authorList>
            <person name="Zhang Y."/>
            <person name="Guo Z."/>
        </authorList>
    </citation>
    <scope>NUCLEOTIDE SEQUENCE</scope>
    <source>
        <strain evidence="1">1</strain>
    </source>
</reference>
<proteinExistence type="predicted"/>
<keyword evidence="3" id="KW-1185">Reference proteome</keyword>
<reference evidence="2 3" key="1">
    <citation type="journal article" date="2014" name="Genome Announc.">
        <title>Draft genome sequences of eight enterohepatic helicobacter species isolated from both laboratory and wild rodents.</title>
        <authorList>
            <person name="Sheh A."/>
            <person name="Shen Z."/>
            <person name="Fox J.G."/>
        </authorList>
    </citation>
    <scope>NUCLEOTIDE SEQUENCE [LARGE SCALE GENOMIC DNA]</scope>
    <source>
        <strain evidence="2 3">MIT 98-6810</strain>
    </source>
</reference>
<dbReference type="RefSeq" id="WP_058122036.1">
    <property type="nucleotide sequence ID" value="NZ_CAOMJD010000018.1"/>
</dbReference>
<organism evidence="1 4">
    <name type="scientific">Helicobacter typhlonius</name>
    <dbReference type="NCBI Taxonomy" id="76936"/>
    <lineage>
        <taxon>Bacteria</taxon>
        <taxon>Pseudomonadati</taxon>
        <taxon>Campylobacterota</taxon>
        <taxon>Epsilonproteobacteria</taxon>
        <taxon>Campylobacterales</taxon>
        <taxon>Helicobacteraceae</taxon>
        <taxon>Helicobacter</taxon>
    </lineage>
</organism>
<reference evidence="4" key="2">
    <citation type="submission" date="2015-11" db="EMBL/GenBank/DDBJ databases">
        <authorList>
            <person name="Anvar S.Y."/>
        </authorList>
    </citation>
    <scope>NUCLEOTIDE SEQUENCE [LARGE SCALE GENOMIC DNA]</scope>
</reference>
<dbReference type="AlphaFoldDB" id="A0A0S4PTJ2"/>
<dbReference type="GeneID" id="78150989"/>
<keyword evidence="2" id="KW-0378">Hydrolase</keyword>
<dbReference type="Proteomes" id="UP000029925">
    <property type="component" value="Unassembled WGS sequence"/>
</dbReference>
<dbReference type="KEGG" id="hty:BN2458_PEG0709"/>
<protein>
    <submittedName>
        <fullName evidence="2">CAAX protease</fullName>
    </submittedName>
</protein>
<name>A0A0S4PTJ2_9HELI</name>
<dbReference type="STRING" id="76936.BN2458_PEG0709"/>
<accession>A0A0S4PTJ2</accession>
<evidence type="ECO:0000313" key="2">
    <source>
        <dbReference type="EMBL" id="TLD78099.1"/>
    </source>
</evidence>